<keyword evidence="2" id="KW-1185">Reference proteome</keyword>
<dbReference type="SUPFAM" id="SSF50475">
    <property type="entry name" value="FMN-binding split barrel"/>
    <property type="match status" value="1"/>
</dbReference>
<dbReference type="InterPro" id="IPR024747">
    <property type="entry name" value="Pyridox_Oxase-rel"/>
</dbReference>
<evidence type="ECO:0000313" key="1">
    <source>
        <dbReference type="EMBL" id="QNN51520.1"/>
    </source>
</evidence>
<dbReference type="Pfam" id="PF12900">
    <property type="entry name" value="Pyridox_ox_2"/>
    <property type="match status" value="1"/>
</dbReference>
<dbReference type="Proteomes" id="UP000515947">
    <property type="component" value="Chromosome"/>
</dbReference>
<dbReference type="InterPro" id="IPR012349">
    <property type="entry name" value="Split_barrel_FMN-bd"/>
</dbReference>
<reference evidence="1 2" key="1">
    <citation type="submission" date="2020-08" db="EMBL/GenBank/DDBJ databases">
        <title>Genome sequence of Nocardioides mesophilus KACC 16243T.</title>
        <authorList>
            <person name="Hyun D.-W."/>
            <person name="Bae J.-W."/>
        </authorList>
    </citation>
    <scope>NUCLEOTIDE SEQUENCE [LARGE SCALE GENOMIC DNA]</scope>
    <source>
        <strain evidence="1 2">KACC 16243</strain>
    </source>
</reference>
<dbReference type="AlphaFoldDB" id="A0A7G9R7E5"/>
<gene>
    <name evidence="1" type="ORF">H9L09_13110</name>
</gene>
<protein>
    <submittedName>
        <fullName evidence="1">Pyridoxamine 5'-phosphate oxidase family protein</fullName>
    </submittedName>
</protein>
<dbReference type="Gene3D" id="2.30.110.10">
    <property type="entry name" value="Electron Transport, Fmn-binding Protein, Chain A"/>
    <property type="match status" value="1"/>
</dbReference>
<sequence length="147" mass="16644">MNNTPFEMTVDECLEQLHAGVIGRVAMSTPVGPRILPVNYAMYGDAIVFRTSPYSELGTYGWNSELAFEIDHIDYERHQGWSVIAIGRSELVEDPDDVADIRRTWDPRPWAAGQRNLYIKLTWRDISGRRLGTDWGTAGMSPVTRTV</sequence>
<dbReference type="RefSeq" id="WP_187577356.1">
    <property type="nucleotide sequence ID" value="NZ_CP060713.1"/>
</dbReference>
<accession>A0A7G9R7E5</accession>
<organism evidence="1 2">
    <name type="scientific">Nocardioides mesophilus</name>
    <dbReference type="NCBI Taxonomy" id="433659"/>
    <lineage>
        <taxon>Bacteria</taxon>
        <taxon>Bacillati</taxon>
        <taxon>Actinomycetota</taxon>
        <taxon>Actinomycetes</taxon>
        <taxon>Propionibacteriales</taxon>
        <taxon>Nocardioidaceae</taxon>
        <taxon>Nocardioides</taxon>
    </lineage>
</organism>
<dbReference type="EMBL" id="CP060713">
    <property type="protein sequence ID" value="QNN51520.1"/>
    <property type="molecule type" value="Genomic_DNA"/>
</dbReference>
<evidence type="ECO:0000313" key="2">
    <source>
        <dbReference type="Proteomes" id="UP000515947"/>
    </source>
</evidence>
<proteinExistence type="predicted"/>
<dbReference type="KEGG" id="nmes:H9L09_13110"/>
<name>A0A7G9R7E5_9ACTN</name>